<feature type="region of interest" description="Disordered" evidence="1">
    <location>
        <begin position="1"/>
        <end position="21"/>
    </location>
</feature>
<organism evidence="2 3">
    <name type="scientific">Streptomyces candidus</name>
    <dbReference type="NCBI Taxonomy" id="67283"/>
    <lineage>
        <taxon>Bacteria</taxon>
        <taxon>Bacillati</taxon>
        <taxon>Actinomycetota</taxon>
        <taxon>Actinomycetes</taxon>
        <taxon>Kitasatosporales</taxon>
        <taxon>Streptomycetaceae</taxon>
        <taxon>Streptomyces</taxon>
    </lineage>
</organism>
<evidence type="ECO:0000313" key="2">
    <source>
        <dbReference type="EMBL" id="MBB6437389.1"/>
    </source>
</evidence>
<feature type="region of interest" description="Disordered" evidence="1">
    <location>
        <begin position="209"/>
        <end position="243"/>
    </location>
</feature>
<comment type="caution">
    <text evidence="2">The sequence shown here is derived from an EMBL/GenBank/DDBJ whole genome shotgun (WGS) entry which is preliminary data.</text>
</comment>
<sequence length="243" mass="26400">MAGMGGQDQQGGGKGYSVPTGLPYALQELRSRLGSANDLLKDLYDGAYPAEYEPVADSLYGAYRTAADLAPARNVTGCKEHPDGAVDPTVPDGWGRCLICNHRRRLNERSAPTPAEETPRLPEGPARRATLSSLTAQFALVNERSFDLGTSSRPTEFAALAEALHRAFVLARELSRPRNSSGCTQHPGAPVDPDAPPGEECIFCAGRRRQAQRTAGTPQMLPRVPRGERRMPLRRRFERPPGL</sequence>
<protein>
    <submittedName>
        <fullName evidence="2">Uncharacterized protein</fullName>
    </submittedName>
</protein>
<feature type="region of interest" description="Disordered" evidence="1">
    <location>
        <begin position="177"/>
        <end position="196"/>
    </location>
</feature>
<feature type="compositionally biased region" description="Gly residues" evidence="1">
    <location>
        <begin position="1"/>
        <end position="15"/>
    </location>
</feature>
<dbReference type="AlphaFoldDB" id="A0A7X0HJA8"/>
<keyword evidence="3" id="KW-1185">Reference proteome</keyword>
<name>A0A7X0HJA8_9ACTN</name>
<evidence type="ECO:0000256" key="1">
    <source>
        <dbReference type="SAM" id="MobiDB-lite"/>
    </source>
</evidence>
<dbReference type="Proteomes" id="UP000540423">
    <property type="component" value="Unassembled WGS sequence"/>
</dbReference>
<accession>A0A7X0HJA8</accession>
<dbReference type="RefSeq" id="WP_229923264.1">
    <property type="nucleotide sequence ID" value="NZ_BNBN01000003.1"/>
</dbReference>
<reference evidence="2 3" key="1">
    <citation type="submission" date="2020-08" db="EMBL/GenBank/DDBJ databases">
        <title>Genomic Encyclopedia of Type Strains, Phase IV (KMG-IV): sequencing the most valuable type-strain genomes for metagenomic binning, comparative biology and taxonomic classification.</title>
        <authorList>
            <person name="Goeker M."/>
        </authorList>
    </citation>
    <scope>NUCLEOTIDE SEQUENCE [LARGE SCALE GENOMIC DNA]</scope>
    <source>
        <strain evidence="2 3">DSM 40141</strain>
    </source>
</reference>
<dbReference type="EMBL" id="JACHEM010000009">
    <property type="protein sequence ID" value="MBB6437389.1"/>
    <property type="molecule type" value="Genomic_DNA"/>
</dbReference>
<evidence type="ECO:0000313" key="3">
    <source>
        <dbReference type="Proteomes" id="UP000540423"/>
    </source>
</evidence>
<gene>
    <name evidence="2" type="ORF">HNQ79_003872</name>
</gene>
<proteinExistence type="predicted"/>